<organism evidence="10 11">
    <name type="scientific">Paractinoplanes rishiriensis</name>
    <dbReference type="NCBI Taxonomy" id="1050105"/>
    <lineage>
        <taxon>Bacteria</taxon>
        <taxon>Bacillati</taxon>
        <taxon>Actinomycetota</taxon>
        <taxon>Actinomycetes</taxon>
        <taxon>Micromonosporales</taxon>
        <taxon>Micromonosporaceae</taxon>
        <taxon>Paractinoplanes</taxon>
    </lineage>
</organism>
<accession>A0A919JVH7</accession>
<evidence type="ECO:0000256" key="5">
    <source>
        <dbReference type="ARBA" id="ARBA00023136"/>
    </source>
</evidence>
<dbReference type="PANTHER" id="PTHR30572">
    <property type="entry name" value="MEMBRANE COMPONENT OF TRANSPORTER-RELATED"/>
    <property type="match status" value="1"/>
</dbReference>
<keyword evidence="2" id="KW-1003">Cell membrane</keyword>
<dbReference type="EMBL" id="BOMV01000034">
    <property type="protein sequence ID" value="GIE95608.1"/>
    <property type="molecule type" value="Genomic_DNA"/>
</dbReference>
<dbReference type="GO" id="GO:0022857">
    <property type="term" value="F:transmembrane transporter activity"/>
    <property type="evidence" value="ECO:0007669"/>
    <property type="project" value="TreeGrafter"/>
</dbReference>
<dbReference type="AlphaFoldDB" id="A0A919JVH7"/>
<dbReference type="Pfam" id="PF12704">
    <property type="entry name" value="MacB_PCD"/>
    <property type="match status" value="1"/>
</dbReference>
<keyword evidence="4 7" id="KW-1133">Transmembrane helix</keyword>
<keyword evidence="3 7" id="KW-0812">Transmembrane</keyword>
<feature type="transmembrane region" description="Helical" evidence="7">
    <location>
        <begin position="274"/>
        <end position="298"/>
    </location>
</feature>
<keyword evidence="11" id="KW-1185">Reference proteome</keyword>
<evidence type="ECO:0000256" key="6">
    <source>
        <dbReference type="ARBA" id="ARBA00038076"/>
    </source>
</evidence>
<evidence type="ECO:0000256" key="1">
    <source>
        <dbReference type="ARBA" id="ARBA00004651"/>
    </source>
</evidence>
<evidence type="ECO:0000256" key="4">
    <source>
        <dbReference type="ARBA" id="ARBA00022989"/>
    </source>
</evidence>
<evidence type="ECO:0000259" key="9">
    <source>
        <dbReference type="Pfam" id="PF12704"/>
    </source>
</evidence>
<dbReference type="PANTHER" id="PTHR30572:SF4">
    <property type="entry name" value="ABC TRANSPORTER PERMEASE YTRF"/>
    <property type="match status" value="1"/>
</dbReference>
<reference evidence="10" key="1">
    <citation type="submission" date="2021-01" db="EMBL/GenBank/DDBJ databases">
        <title>Whole genome shotgun sequence of Actinoplanes rishiriensis NBRC 108556.</title>
        <authorList>
            <person name="Komaki H."/>
            <person name="Tamura T."/>
        </authorList>
    </citation>
    <scope>NUCLEOTIDE SEQUENCE</scope>
    <source>
        <strain evidence="10">NBRC 108556</strain>
    </source>
</reference>
<evidence type="ECO:0000256" key="2">
    <source>
        <dbReference type="ARBA" id="ARBA00022475"/>
    </source>
</evidence>
<proteinExistence type="inferred from homology"/>
<name>A0A919JVH7_9ACTN</name>
<evidence type="ECO:0000313" key="10">
    <source>
        <dbReference type="EMBL" id="GIE95608.1"/>
    </source>
</evidence>
<dbReference type="Pfam" id="PF02687">
    <property type="entry name" value="FtsX"/>
    <property type="match status" value="1"/>
</dbReference>
<dbReference type="InterPro" id="IPR025857">
    <property type="entry name" value="MacB_PCD"/>
</dbReference>
<comment type="subcellular location">
    <subcellularLocation>
        <location evidence="1">Cell membrane</location>
        <topology evidence="1">Multi-pass membrane protein</topology>
    </subcellularLocation>
</comment>
<feature type="transmembrane region" description="Helical" evidence="7">
    <location>
        <begin position="326"/>
        <end position="352"/>
    </location>
</feature>
<feature type="domain" description="ABC3 transporter permease C-terminal" evidence="8">
    <location>
        <begin position="275"/>
        <end position="388"/>
    </location>
</feature>
<protein>
    <submittedName>
        <fullName evidence="10">ABC transporter permease</fullName>
    </submittedName>
</protein>
<dbReference type="InterPro" id="IPR003838">
    <property type="entry name" value="ABC3_permease_C"/>
</dbReference>
<evidence type="ECO:0000259" key="8">
    <source>
        <dbReference type="Pfam" id="PF02687"/>
    </source>
</evidence>
<comment type="similarity">
    <text evidence="6">Belongs to the ABC-4 integral membrane protein family.</text>
</comment>
<feature type="transmembrane region" description="Helical" evidence="7">
    <location>
        <begin position="358"/>
        <end position="378"/>
    </location>
</feature>
<comment type="caution">
    <text evidence="10">The sequence shown here is derived from an EMBL/GenBank/DDBJ whole genome shotgun (WGS) entry which is preliminary data.</text>
</comment>
<evidence type="ECO:0000256" key="3">
    <source>
        <dbReference type="ARBA" id="ARBA00022692"/>
    </source>
</evidence>
<gene>
    <name evidence="10" type="ORF">Ari01nite_30730</name>
</gene>
<dbReference type="GO" id="GO:0005886">
    <property type="term" value="C:plasma membrane"/>
    <property type="evidence" value="ECO:0007669"/>
    <property type="project" value="UniProtKB-SubCell"/>
</dbReference>
<dbReference type="Proteomes" id="UP000636960">
    <property type="component" value="Unassembled WGS sequence"/>
</dbReference>
<evidence type="ECO:0000313" key="11">
    <source>
        <dbReference type="Proteomes" id="UP000636960"/>
    </source>
</evidence>
<feature type="domain" description="MacB-like periplasmic core" evidence="9">
    <location>
        <begin position="28"/>
        <end position="231"/>
    </location>
</feature>
<sequence>MGLTPARLRAGDLLRESALSTLRHPGRSLVTVVGTVLGAAAYVSTLGLGATMSGQVSSVFDARRATEVIVQPEDAGLDPSWSANAGERLARLTGVVRAGSRVAVGERPLRRTLDASTTGAAVPVIGADADALRVMGPALTSGRLFDRFHDERRVPVVLLSAPVAAQLAVTRVGVAVFIGDAAYTVIGIYGDVARREEAMAAAIVPHALGERLVTDGTAARDVLIETAPGAAQVVGRQAPLAVRPEAAGDLRAIAPPDPRTLRREIEGDLTRSTLVLSLIALVIGTISIGNAATAAIAVRAPEIGLRRALGARPRHVFVQLVTETSLLGAAGGAAGALLGVLVVSVVALANAWTPSIDVRAALVACAASTAAGLLAGLWPAARAVRIPPVQALQRGP</sequence>
<keyword evidence="5 7" id="KW-0472">Membrane</keyword>
<evidence type="ECO:0000256" key="7">
    <source>
        <dbReference type="SAM" id="Phobius"/>
    </source>
</evidence>
<dbReference type="InterPro" id="IPR050250">
    <property type="entry name" value="Macrolide_Exporter_MacB"/>
</dbReference>